<evidence type="ECO:0000256" key="1">
    <source>
        <dbReference type="ARBA" id="ARBA00003629"/>
    </source>
</evidence>
<dbReference type="GO" id="GO:0030145">
    <property type="term" value="F:manganese ion binding"/>
    <property type="evidence" value="ECO:0007669"/>
    <property type="project" value="UniProtKB-UniRule"/>
</dbReference>
<evidence type="ECO:0000256" key="9">
    <source>
        <dbReference type="ARBA" id="ARBA00023180"/>
    </source>
</evidence>
<evidence type="ECO:0000256" key="5">
    <source>
        <dbReference type="ARBA" id="ARBA00022523"/>
    </source>
</evidence>
<keyword evidence="7 11" id="KW-0479">Metal-binding</keyword>
<gene>
    <name evidence="15" type="ORF">ACH5RR_019052</name>
</gene>
<evidence type="ECO:0000313" key="15">
    <source>
        <dbReference type="EMBL" id="KAL3520903.1"/>
    </source>
</evidence>
<name>A0ABD2ZNR4_9GENT</name>
<keyword evidence="9" id="KW-0325">Glycoprotein</keyword>
<proteinExistence type="inferred from homology"/>
<evidence type="ECO:0000313" key="16">
    <source>
        <dbReference type="Proteomes" id="UP001630127"/>
    </source>
</evidence>
<organism evidence="15 16">
    <name type="scientific">Cinchona calisaya</name>
    <dbReference type="NCBI Taxonomy" id="153742"/>
    <lineage>
        <taxon>Eukaryota</taxon>
        <taxon>Viridiplantae</taxon>
        <taxon>Streptophyta</taxon>
        <taxon>Embryophyta</taxon>
        <taxon>Tracheophyta</taxon>
        <taxon>Spermatophyta</taxon>
        <taxon>Magnoliopsida</taxon>
        <taxon>eudicotyledons</taxon>
        <taxon>Gunneridae</taxon>
        <taxon>Pentapetalae</taxon>
        <taxon>asterids</taxon>
        <taxon>lamiids</taxon>
        <taxon>Gentianales</taxon>
        <taxon>Rubiaceae</taxon>
        <taxon>Cinchonoideae</taxon>
        <taxon>Cinchoneae</taxon>
        <taxon>Cinchona</taxon>
    </lineage>
</organism>
<sequence length="189" mass="20064">MTAFTLVASSDPDILSDFVVPGNNAPVDGNFFTYTGFRGVLYHLPPDFTATEASVTEFRALDGQSVSLDVLQFPGGSVNPPHTRPRASGLLIVVTGQLEVGFIDTKNVLYNQTLVAGDMFIFPKGLVHYQYNPFSVPAIAIAAFGSASPGTVSVPKTVFTTGIDDNILAKAFKTDAATIENIKAGFTEP</sequence>
<dbReference type="Gene3D" id="2.60.120.10">
    <property type="entry name" value="Jelly Rolls"/>
    <property type="match status" value="1"/>
</dbReference>
<feature type="binding site" evidence="12">
    <location>
        <position position="82"/>
    </location>
    <ligand>
        <name>Mn(2+)</name>
        <dbReference type="ChEBI" id="CHEBI:29035"/>
    </ligand>
</feature>
<evidence type="ECO:0000256" key="3">
    <source>
        <dbReference type="ARBA" id="ARBA00007456"/>
    </source>
</evidence>
<keyword evidence="16" id="KW-1185">Reference proteome</keyword>
<comment type="subunit">
    <text evidence="4">Oligomer (believed to be a pentamer but probably hexamer).</text>
</comment>
<dbReference type="SMART" id="SM00835">
    <property type="entry name" value="Cupin_1"/>
    <property type="match status" value="1"/>
</dbReference>
<evidence type="ECO:0000256" key="4">
    <source>
        <dbReference type="ARBA" id="ARBA00011268"/>
    </source>
</evidence>
<evidence type="ECO:0000256" key="7">
    <source>
        <dbReference type="ARBA" id="ARBA00022723"/>
    </source>
</evidence>
<evidence type="ECO:0000256" key="12">
    <source>
        <dbReference type="PIRSR" id="PIRSR601929-2"/>
    </source>
</evidence>
<keyword evidence="8" id="KW-0732">Signal</keyword>
<dbReference type="InterPro" id="IPR001929">
    <property type="entry name" value="Germin"/>
</dbReference>
<evidence type="ECO:0000256" key="13">
    <source>
        <dbReference type="RuleBase" id="RU366015"/>
    </source>
</evidence>
<keyword evidence="5 13" id="KW-0052">Apoplast</keyword>
<evidence type="ECO:0000256" key="10">
    <source>
        <dbReference type="ARBA" id="ARBA00023211"/>
    </source>
</evidence>
<comment type="subcellular location">
    <subcellularLocation>
        <location evidence="2 13">Secreted</location>
        <location evidence="2 13">Extracellular space</location>
        <location evidence="2 13">Apoplast</location>
    </subcellularLocation>
</comment>
<protein>
    <recommendedName>
        <fullName evidence="13">Germin-like protein</fullName>
    </recommendedName>
</protein>
<dbReference type="InterPro" id="IPR011051">
    <property type="entry name" value="RmlC_Cupin_sf"/>
</dbReference>
<dbReference type="AlphaFoldDB" id="A0ABD2ZNR4"/>
<comment type="similarity">
    <text evidence="3 13">Belongs to the germin family.</text>
</comment>
<feature type="domain" description="Cupin type-1" evidence="14">
    <location>
        <begin position="42"/>
        <end position="180"/>
    </location>
</feature>
<dbReference type="FunFam" id="2.60.120.10:FF:000098">
    <property type="entry name" value="Germin-like protein 9-3"/>
    <property type="match status" value="1"/>
</dbReference>
<dbReference type="CDD" id="cd02241">
    <property type="entry name" value="cupin_OxOx"/>
    <property type="match status" value="1"/>
</dbReference>
<dbReference type="Pfam" id="PF00190">
    <property type="entry name" value="Cupin_1"/>
    <property type="match status" value="1"/>
</dbReference>
<dbReference type="InterPro" id="IPR014710">
    <property type="entry name" value="RmlC-like_jellyroll"/>
</dbReference>
<dbReference type="InterPro" id="IPR006045">
    <property type="entry name" value="Cupin_1"/>
</dbReference>
<dbReference type="Proteomes" id="UP001630127">
    <property type="component" value="Unassembled WGS sequence"/>
</dbReference>
<keyword evidence="10 11" id="KW-0464">Manganese</keyword>
<accession>A0ABD2ZNR4</accession>
<dbReference type="PANTHER" id="PTHR31238">
    <property type="entry name" value="GERMIN-LIKE PROTEIN SUBFAMILY 3 MEMBER 3"/>
    <property type="match status" value="1"/>
</dbReference>
<evidence type="ECO:0000256" key="2">
    <source>
        <dbReference type="ARBA" id="ARBA00004271"/>
    </source>
</evidence>
<keyword evidence="6 13" id="KW-0964">Secreted</keyword>
<comment type="function">
    <text evidence="1">May play a role in plant defense. Probably has no oxalate oxidase activity even if the active site is conserved.</text>
</comment>
<feature type="binding site" evidence="11">
    <location>
        <position position="79"/>
    </location>
    <ligand>
        <name>oxalate</name>
        <dbReference type="ChEBI" id="CHEBI:30623"/>
    </ligand>
</feature>
<dbReference type="PRINTS" id="PR00325">
    <property type="entry name" value="GERMIN"/>
</dbReference>
<dbReference type="SUPFAM" id="SSF51182">
    <property type="entry name" value="RmlC-like cupins"/>
    <property type="match status" value="1"/>
</dbReference>
<evidence type="ECO:0000259" key="14">
    <source>
        <dbReference type="SMART" id="SM00835"/>
    </source>
</evidence>
<feature type="binding site" evidence="12">
    <location>
        <position position="128"/>
    </location>
    <ligand>
        <name>Mn(2+)</name>
        <dbReference type="ChEBI" id="CHEBI:29035"/>
    </ligand>
</feature>
<evidence type="ECO:0000256" key="6">
    <source>
        <dbReference type="ARBA" id="ARBA00022525"/>
    </source>
</evidence>
<reference evidence="15 16" key="1">
    <citation type="submission" date="2024-11" db="EMBL/GenBank/DDBJ databases">
        <title>A near-complete genome assembly of Cinchona calisaya.</title>
        <authorList>
            <person name="Lian D.C."/>
            <person name="Zhao X.W."/>
            <person name="Wei L."/>
        </authorList>
    </citation>
    <scope>NUCLEOTIDE SEQUENCE [LARGE SCALE GENOMIC DNA]</scope>
    <source>
        <tissue evidence="15">Nenye</tissue>
    </source>
</reference>
<dbReference type="GO" id="GO:0048046">
    <property type="term" value="C:apoplast"/>
    <property type="evidence" value="ECO:0007669"/>
    <property type="project" value="UniProtKB-SubCell"/>
</dbReference>
<evidence type="ECO:0000256" key="11">
    <source>
        <dbReference type="PIRSR" id="PIRSR601929-1"/>
    </source>
</evidence>
<dbReference type="EMBL" id="JBJUIK010000008">
    <property type="protein sequence ID" value="KAL3520903.1"/>
    <property type="molecule type" value="Genomic_DNA"/>
</dbReference>
<evidence type="ECO:0000256" key="8">
    <source>
        <dbReference type="ARBA" id="ARBA00022729"/>
    </source>
</evidence>
<comment type="caution">
    <text evidence="15">The sequence shown here is derived from an EMBL/GenBank/DDBJ whole genome shotgun (WGS) entry which is preliminary data.</text>
</comment>